<name>A0A371FA40_MUCPR</name>
<reference evidence="1" key="1">
    <citation type="submission" date="2018-05" db="EMBL/GenBank/DDBJ databases">
        <title>Draft genome of Mucuna pruriens seed.</title>
        <authorList>
            <person name="Nnadi N.E."/>
            <person name="Vos R."/>
            <person name="Hasami M.H."/>
            <person name="Devisetty U.K."/>
            <person name="Aguiy J.C."/>
        </authorList>
    </citation>
    <scope>NUCLEOTIDE SEQUENCE [LARGE SCALE GENOMIC DNA]</scope>
    <source>
        <strain evidence="1">JCA_2017</strain>
    </source>
</reference>
<sequence length="195" mass="22685">MLVSIREDLILNSIPTTYMESIRISLRCQLIIRKGKKERRFKQRIFTPHILSRKGYKALQKKLVVETVKQVESEGVEINDSSVGIARHELWKRVEESIYGTFVPYGCEDIFTIVIGWLEHLGRGVRLCQNFGAPSHHAPALVAIFKEQLVKMTQYIHDQIRKEIALKVQQQMTQELREEMQQQLRDELASISPSR</sequence>
<organism evidence="1 2">
    <name type="scientific">Mucuna pruriens</name>
    <name type="common">Velvet bean</name>
    <name type="synonym">Dolichos pruriens</name>
    <dbReference type="NCBI Taxonomy" id="157652"/>
    <lineage>
        <taxon>Eukaryota</taxon>
        <taxon>Viridiplantae</taxon>
        <taxon>Streptophyta</taxon>
        <taxon>Embryophyta</taxon>
        <taxon>Tracheophyta</taxon>
        <taxon>Spermatophyta</taxon>
        <taxon>Magnoliopsida</taxon>
        <taxon>eudicotyledons</taxon>
        <taxon>Gunneridae</taxon>
        <taxon>Pentapetalae</taxon>
        <taxon>rosids</taxon>
        <taxon>fabids</taxon>
        <taxon>Fabales</taxon>
        <taxon>Fabaceae</taxon>
        <taxon>Papilionoideae</taxon>
        <taxon>50 kb inversion clade</taxon>
        <taxon>NPAAA clade</taxon>
        <taxon>indigoferoid/millettioid clade</taxon>
        <taxon>Phaseoleae</taxon>
        <taxon>Mucuna</taxon>
    </lineage>
</organism>
<evidence type="ECO:0000313" key="2">
    <source>
        <dbReference type="Proteomes" id="UP000257109"/>
    </source>
</evidence>
<comment type="caution">
    <text evidence="1">The sequence shown here is derived from an EMBL/GenBank/DDBJ whole genome shotgun (WGS) entry which is preliminary data.</text>
</comment>
<evidence type="ECO:0000313" key="1">
    <source>
        <dbReference type="EMBL" id="RDX75151.1"/>
    </source>
</evidence>
<gene>
    <name evidence="1" type="ORF">CR513_45005</name>
</gene>
<dbReference type="AlphaFoldDB" id="A0A371FA40"/>
<accession>A0A371FA40</accession>
<dbReference type="Proteomes" id="UP000257109">
    <property type="component" value="Unassembled WGS sequence"/>
</dbReference>
<protein>
    <submittedName>
        <fullName evidence="1">Uncharacterized protein</fullName>
    </submittedName>
</protein>
<keyword evidence="2" id="KW-1185">Reference proteome</keyword>
<feature type="non-terminal residue" evidence="1">
    <location>
        <position position="1"/>
    </location>
</feature>
<proteinExistence type="predicted"/>
<dbReference type="EMBL" id="QJKJ01009926">
    <property type="protein sequence ID" value="RDX75151.1"/>
    <property type="molecule type" value="Genomic_DNA"/>
</dbReference>